<feature type="domain" description="PAS" evidence="7">
    <location>
        <begin position="100"/>
        <end position="155"/>
    </location>
</feature>
<dbReference type="InterPro" id="IPR002078">
    <property type="entry name" value="Sigma_54_int"/>
</dbReference>
<dbReference type="InterPro" id="IPR027417">
    <property type="entry name" value="P-loop_NTPase"/>
</dbReference>
<dbReference type="InterPro" id="IPR000014">
    <property type="entry name" value="PAS"/>
</dbReference>
<dbReference type="InterPro" id="IPR035965">
    <property type="entry name" value="PAS-like_dom_sf"/>
</dbReference>
<dbReference type="Pfam" id="PF02954">
    <property type="entry name" value="HTH_8"/>
    <property type="match status" value="1"/>
</dbReference>
<dbReference type="InterPro" id="IPR025662">
    <property type="entry name" value="Sigma_54_int_dom_ATP-bd_1"/>
</dbReference>
<organism evidence="8 9">
    <name type="scientific">Alkalicoccus daliensis</name>
    <dbReference type="NCBI Taxonomy" id="745820"/>
    <lineage>
        <taxon>Bacteria</taxon>
        <taxon>Bacillati</taxon>
        <taxon>Bacillota</taxon>
        <taxon>Bacilli</taxon>
        <taxon>Bacillales</taxon>
        <taxon>Bacillaceae</taxon>
        <taxon>Alkalicoccus</taxon>
    </lineage>
</organism>
<dbReference type="PROSITE" id="PS50045">
    <property type="entry name" value="SIGMA54_INTERACT_4"/>
    <property type="match status" value="1"/>
</dbReference>
<keyword evidence="5" id="KW-0804">Transcription</keyword>
<dbReference type="PROSITE" id="PS50112">
    <property type="entry name" value="PAS"/>
    <property type="match status" value="2"/>
</dbReference>
<dbReference type="SUPFAM" id="SSF46689">
    <property type="entry name" value="Homeodomain-like"/>
    <property type="match status" value="1"/>
</dbReference>
<dbReference type="InterPro" id="IPR003593">
    <property type="entry name" value="AAA+_ATPase"/>
</dbReference>
<evidence type="ECO:0000256" key="4">
    <source>
        <dbReference type="ARBA" id="ARBA00023125"/>
    </source>
</evidence>
<dbReference type="InterPro" id="IPR025944">
    <property type="entry name" value="Sigma_54_int_dom_CS"/>
</dbReference>
<dbReference type="InterPro" id="IPR025943">
    <property type="entry name" value="Sigma_54_int_dom_ATP-bd_2"/>
</dbReference>
<evidence type="ECO:0000259" key="7">
    <source>
        <dbReference type="PROSITE" id="PS50112"/>
    </source>
</evidence>
<evidence type="ECO:0000256" key="3">
    <source>
        <dbReference type="ARBA" id="ARBA00023015"/>
    </source>
</evidence>
<dbReference type="FunFam" id="3.40.50.300:FF:000006">
    <property type="entry name" value="DNA-binding transcriptional regulator NtrC"/>
    <property type="match status" value="1"/>
</dbReference>
<dbReference type="CDD" id="cd00009">
    <property type="entry name" value="AAA"/>
    <property type="match status" value="1"/>
</dbReference>
<sequence>MLNLFFYGRSEEINNFLNKTPVPSEVSIEGAVLTGEERVLNHPLPVYHSLEQVDFNKDNILLVTNHHLEENYKNINYEGAELLFTLMISKEQTYKEYKKNNEKLMKIINATHDGMIAIDEKSRLVLINKRAAEMTELSVENSLGRNIEEVMPTSRLPRVLNTNITEYNKKQIIGNDRSIITTRVPMYEEGNIIGALAVFRDVTEIVKMAEEVTNLKSIRTMLESIINSSDDAISVVNEKGIGLLINPAYTRLTGLSEKEVVGKPAATDISEGESIHMRVLQTKKPIRGARMKVGPLRRDVVVNAAPVIVDGKIKGSVGVVHDVSEMESLALELEQAKSIIRTLEAKYEFADIIGNSTEIKMAVEQAKVAAKTPAAILLRGESGTGKELFAHAVHNESKRKFNKFIRVNCASLTETLLESELFGYEEGAFSGAKRGGKKGLFEEADKGSIFLDEIGELSPKMQAKLLRVLQEHEIVRVGGTAAINVDVRLIAATNINIEKKIEESQFRADLFFRLNRVPIFIPSLRERKQDIPILAMHLLRRLNQDYGRYVNGLTEEAALKLQSYHWPGNVRELENVLGRAVIHMPQTAQKIHASHITIAEETKPAFQNSETFDSRTLEEQLNWFEKNLIQQQLIKNDGNKTQTAKKLNISLRNLYYKMEKFSL</sequence>
<evidence type="ECO:0000256" key="2">
    <source>
        <dbReference type="ARBA" id="ARBA00022840"/>
    </source>
</evidence>
<dbReference type="GO" id="GO:0043565">
    <property type="term" value="F:sequence-specific DNA binding"/>
    <property type="evidence" value="ECO:0007669"/>
    <property type="project" value="InterPro"/>
</dbReference>
<keyword evidence="4" id="KW-0238">DNA-binding</keyword>
<dbReference type="Pfam" id="PF00158">
    <property type="entry name" value="Sigma54_activat"/>
    <property type="match status" value="1"/>
</dbReference>
<dbReference type="GO" id="GO:0005524">
    <property type="term" value="F:ATP binding"/>
    <property type="evidence" value="ECO:0007669"/>
    <property type="project" value="UniProtKB-KW"/>
</dbReference>
<dbReference type="RefSeq" id="WP_090840671.1">
    <property type="nucleotide sequence ID" value="NZ_FNIL01000001.1"/>
</dbReference>
<reference evidence="9" key="1">
    <citation type="submission" date="2016-10" db="EMBL/GenBank/DDBJ databases">
        <authorList>
            <person name="Varghese N."/>
            <person name="Submissions S."/>
        </authorList>
    </citation>
    <scope>NUCLEOTIDE SEQUENCE [LARGE SCALE GENOMIC DNA]</scope>
    <source>
        <strain evidence="9">CGMCC 1.10369</strain>
    </source>
</reference>
<dbReference type="Gene3D" id="1.10.10.60">
    <property type="entry name" value="Homeodomain-like"/>
    <property type="match status" value="1"/>
</dbReference>
<dbReference type="SUPFAM" id="SSF55785">
    <property type="entry name" value="PYP-like sensor domain (PAS domain)"/>
    <property type="match status" value="2"/>
</dbReference>
<dbReference type="Pfam" id="PF00989">
    <property type="entry name" value="PAS"/>
    <property type="match status" value="2"/>
</dbReference>
<gene>
    <name evidence="8" type="ORF">SAMN04488053_101740</name>
</gene>
<proteinExistence type="predicted"/>
<feature type="domain" description="PAS" evidence="7">
    <location>
        <begin position="218"/>
        <end position="269"/>
    </location>
</feature>
<evidence type="ECO:0000313" key="8">
    <source>
        <dbReference type="EMBL" id="SDN40232.1"/>
    </source>
</evidence>
<evidence type="ECO:0000256" key="1">
    <source>
        <dbReference type="ARBA" id="ARBA00022741"/>
    </source>
</evidence>
<keyword evidence="3" id="KW-0805">Transcription regulation</keyword>
<dbReference type="InterPro" id="IPR002197">
    <property type="entry name" value="HTH_Fis"/>
</dbReference>
<dbReference type="SMART" id="SM00091">
    <property type="entry name" value="PAS"/>
    <property type="match status" value="2"/>
</dbReference>
<dbReference type="EMBL" id="FNIL01000001">
    <property type="protein sequence ID" value="SDN40232.1"/>
    <property type="molecule type" value="Genomic_DNA"/>
</dbReference>
<dbReference type="PROSITE" id="PS00675">
    <property type="entry name" value="SIGMA54_INTERACT_1"/>
    <property type="match status" value="1"/>
</dbReference>
<keyword evidence="2" id="KW-0067">ATP-binding</keyword>
<evidence type="ECO:0000259" key="6">
    <source>
        <dbReference type="PROSITE" id="PS50045"/>
    </source>
</evidence>
<evidence type="ECO:0000313" key="9">
    <source>
        <dbReference type="Proteomes" id="UP000198778"/>
    </source>
</evidence>
<protein>
    <submittedName>
        <fullName evidence="8">PAS domain S-box-containing protein</fullName>
    </submittedName>
</protein>
<dbReference type="GO" id="GO:0006355">
    <property type="term" value="P:regulation of DNA-templated transcription"/>
    <property type="evidence" value="ECO:0007669"/>
    <property type="project" value="InterPro"/>
</dbReference>
<name>A0A1H0B3Q4_9BACI</name>
<keyword evidence="1" id="KW-0547">Nucleotide-binding</keyword>
<dbReference type="AlphaFoldDB" id="A0A1H0B3Q4"/>
<dbReference type="PROSITE" id="PS00688">
    <property type="entry name" value="SIGMA54_INTERACT_3"/>
    <property type="match status" value="1"/>
</dbReference>
<dbReference type="Gene3D" id="3.40.50.300">
    <property type="entry name" value="P-loop containing nucleotide triphosphate hydrolases"/>
    <property type="match status" value="1"/>
</dbReference>
<dbReference type="PANTHER" id="PTHR32071:SF121">
    <property type="entry name" value="SIGMA L-DEPENDENT TRANSCRIPTIONAL REGULATOR YQIR-RELATED"/>
    <property type="match status" value="1"/>
</dbReference>
<keyword evidence="9" id="KW-1185">Reference proteome</keyword>
<accession>A0A1H0B3Q4</accession>
<dbReference type="PANTHER" id="PTHR32071">
    <property type="entry name" value="TRANSCRIPTIONAL REGULATORY PROTEIN"/>
    <property type="match status" value="1"/>
</dbReference>
<evidence type="ECO:0000256" key="5">
    <source>
        <dbReference type="ARBA" id="ARBA00023163"/>
    </source>
</evidence>
<dbReference type="InterPro" id="IPR058031">
    <property type="entry name" value="AAA_lid_NorR"/>
</dbReference>
<dbReference type="SUPFAM" id="SSF52540">
    <property type="entry name" value="P-loop containing nucleoside triphosphate hydrolases"/>
    <property type="match status" value="1"/>
</dbReference>
<dbReference type="CDD" id="cd00130">
    <property type="entry name" value="PAS"/>
    <property type="match status" value="2"/>
</dbReference>
<dbReference type="NCBIfam" id="TIGR00229">
    <property type="entry name" value="sensory_box"/>
    <property type="match status" value="2"/>
</dbReference>
<dbReference type="InterPro" id="IPR013767">
    <property type="entry name" value="PAS_fold"/>
</dbReference>
<dbReference type="Proteomes" id="UP000198778">
    <property type="component" value="Unassembled WGS sequence"/>
</dbReference>
<dbReference type="InterPro" id="IPR009057">
    <property type="entry name" value="Homeodomain-like_sf"/>
</dbReference>
<feature type="domain" description="Sigma-54 factor interaction" evidence="6">
    <location>
        <begin position="352"/>
        <end position="582"/>
    </location>
</feature>
<dbReference type="Gene3D" id="1.10.8.60">
    <property type="match status" value="1"/>
</dbReference>
<dbReference type="SMART" id="SM00382">
    <property type="entry name" value="AAA"/>
    <property type="match status" value="1"/>
</dbReference>
<dbReference type="Gene3D" id="3.30.450.20">
    <property type="entry name" value="PAS domain"/>
    <property type="match status" value="2"/>
</dbReference>
<dbReference type="Pfam" id="PF25601">
    <property type="entry name" value="AAA_lid_14"/>
    <property type="match status" value="1"/>
</dbReference>
<dbReference type="PRINTS" id="PR01590">
    <property type="entry name" value="HTHFIS"/>
</dbReference>
<dbReference type="OrthoDB" id="9771372at2"/>
<dbReference type="PROSITE" id="PS00676">
    <property type="entry name" value="SIGMA54_INTERACT_2"/>
    <property type="match status" value="1"/>
</dbReference>
<dbReference type="STRING" id="745820.SAMN04488053_101740"/>